<comment type="caution">
    <text evidence="2">The sequence shown here is derived from an EMBL/GenBank/DDBJ whole genome shotgun (WGS) entry which is preliminary data.</text>
</comment>
<evidence type="ECO:0000313" key="3">
    <source>
        <dbReference type="Proteomes" id="UP000722625"/>
    </source>
</evidence>
<reference evidence="2 3" key="1">
    <citation type="journal article" date="2018" name="Int. J. Syst. Evol. Microbiol.">
        <title>Flavobacterium chryseum sp. nov. and Flavobacterium psychroterrae sp. nov., novel environmental bacteria isolated from Antarctica.</title>
        <authorList>
            <person name="Kralova S."/>
            <person name="Svec P."/>
            <person name="Busse H.J."/>
            <person name="Stankova E."/>
            <person name="Vaczi P."/>
            <person name="Sedlacek I."/>
        </authorList>
    </citation>
    <scope>NUCLEOTIDE SEQUENCE [LARGE SCALE GENOMIC DNA]</scope>
    <source>
        <strain evidence="2 3">CCM 8827</strain>
    </source>
</reference>
<keyword evidence="1" id="KW-0472">Membrane</keyword>
<gene>
    <name evidence="2" type="ORF">KHA90_10545</name>
</gene>
<keyword evidence="3" id="KW-1185">Reference proteome</keyword>
<dbReference type="RefSeq" id="WP_213298981.1">
    <property type="nucleotide sequence ID" value="NZ_JAGYVZ010000008.1"/>
</dbReference>
<organism evidence="2 3">
    <name type="scientific">Flavobacterium psychroterrae</name>
    <dbReference type="NCBI Taxonomy" id="2133767"/>
    <lineage>
        <taxon>Bacteria</taxon>
        <taxon>Pseudomonadati</taxon>
        <taxon>Bacteroidota</taxon>
        <taxon>Flavobacteriia</taxon>
        <taxon>Flavobacteriales</taxon>
        <taxon>Flavobacteriaceae</taxon>
        <taxon>Flavobacterium</taxon>
    </lineage>
</organism>
<keyword evidence="1" id="KW-1133">Transmembrane helix</keyword>
<dbReference type="EMBL" id="JAGYVZ010000008">
    <property type="protein sequence ID" value="MBS7231461.1"/>
    <property type="molecule type" value="Genomic_DNA"/>
</dbReference>
<accession>A0ABS5PAZ9</accession>
<evidence type="ECO:0000313" key="2">
    <source>
        <dbReference type="EMBL" id="MBS7231461.1"/>
    </source>
</evidence>
<protein>
    <submittedName>
        <fullName evidence="2">Uncharacterized protein</fullName>
    </submittedName>
</protein>
<keyword evidence="1" id="KW-0812">Transmembrane</keyword>
<proteinExistence type="predicted"/>
<name>A0ABS5PAZ9_9FLAO</name>
<evidence type="ECO:0000256" key="1">
    <source>
        <dbReference type="SAM" id="Phobius"/>
    </source>
</evidence>
<feature type="transmembrane region" description="Helical" evidence="1">
    <location>
        <begin position="34"/>
        <end position="56"/>
    </location>
</feature>
<feature type="transmembrane region" description="Helical" evidence="1">
    <location>
        <begin position="68"/>
        <end position="88"/>
    </location>
</feature>
<dbReference type="Proteomes" id="UP000722625">
    <property type="component" value="Unassembled WGS sequence"/>
</dbReference>
<sequence>MEIAFFVMMGWCGTKYPGWRPWKNPHPHPDPEPWIYTVLVLSIIAGVAGGTLFRNAIMENQFFAGQNAIASGLAAFASSGIVTGLASLTKR</sequence>